<gene>
    <name evidence="2" type="ordered locus">PAU_04045</name>
    <name evidence="3" type="ORF">PA-RVA8-2895</name>
</gene>
<dbReference type="eggNOG" id="COG2932">
    <property type="taxonomic scope" value="Bacteria"/>
</dbReference>
<dbReference type="SUPFAM" id="SSF46955">
    <property type="entry name" value="Putative DNA-binding domain"/>
    <property type="match status" value="1"/>
</dbReference>
<name>B6VLI8_PHOAA</name>
<dbReference type="InterPro" id="IPR003314">
    <property type="entry name" value="Mu-type_HTH"/>
</dbReference>
<evidence type="ECO:0000313" key="4">
    <source>
        <dbReference type="Proteomes" id="UP000002747"/>
    </source>
</evidence>
<reference evidence="3" key="3">
    <citation type="submission" date="2008-09" db="EMBL/GenBank/DDBJ databases">
        <authorList>
            <person name="Thomson N.R."/>
        </authorList>
    </citation>
    <scope>NUCLEOTIDE SEQUENCE</scope>
    <source>
        <strain evidence="3">ATCC 43949</strain>
    </source>
</reference>
<dbReference type="Pfam" id="PF02316">
    <property type="entry name" value="HTH_Tnp_Mu_1"/>
    <property type="match status" value="1"/>
</dbReference>
<evidence type="ECO:0000259" key="1">
    <source>
        <dbReference type="PROSITE" id="PS51702"/>
    </source>
</evidence>
<dbReference type="EMBL" id="FM162591">
    <property type="protein sequence ID" value="CAQ86133.1"/>
    <property type="molecule type" value="Genomic_DNA"/>
</dbReference>
<reference evidence="2" key="2">
    <citation type="submission" date="2008-05" db="EMBL/GenBank/DDBJ databases">
        <authorList>
            <person name="Crossman L.C."/>
        </authorList>
    </citation>
    <scope>NUCLEOTIDE SEQUENCE</scope>
    <source>
        <strain evidence="2">ATCC43949</strain>
    </source>
</reference>
<dbReference type="GO" id="GO:0003677">
    <property type="term" value="F:DNA binding"/>
    <property type="evidence" value="ECO:0007669"/>
    <property type="project" value="InterPro"/>
</dbReference>
<dbReference type="EMBL" id="FM211050">
    <property type="protein sequence ID" value="CAR67018.1"/>
    <property type="molecule type" value="Genomic_DNA"/>
</dbReference>
<dbReference type="Proteomes" id="UP000002747">
    <property type="component" value="Chromosome"/>
</dbReference>
<dbReference type="AlphaFoldDB" id="B6VLI8"/>
<feature type="domain" description="HTH Mu-type" evidence="1">
    <location>
        <begin position="9"/>
        <end position="76"/>
    </location>
</feature>
<dbReference type="PROSITE" id="PS51702">
    <property type="entry name" value="HTH_MU"/>
    <property type="match status" value="1"/>
</dbReference>
<protein>
    <recommendedName>
        <fullName evidence="1">HTH Mu-type domain-containing protein</fullName>
    </recommendedName>
</protein>
<dbReference type="InterPro" id="IPR036388">
    <property type="entry name" value="WH-like_DNA-bd_sf"/>
</dbReference>
<accession>C7BPT8</accession>
<evidence type="ECO:0000313" key="2">
    <source>
        <dbReference type="EMBL" id="CAQ86133.1"/>
    </source>
</evidence>
<dbReference type="KEGG" id="pay:PAU_04045"/>
<dbReference type="Gene3D" id="1.10.10.10">
    <property type="entry name" value="Winged helix-like DNA-binding domain superfamily/Winged helix DNA-binding domain"/>
    <property type="match status" value="1"/>
</dbReference>
<accession>B6VLI8</accession>
<dbReference type="STRING" id="291112.PAU_04045"/>
<sequence length="133" mass="15299">MQSEKKSMKKEWYSAKELVGIAGLPSSPQGINLMARREGWEYRRKRGVQGKALEYHMNSLPEDVLNVLSVGESTIDYTNKRQDPFLIWAEAYYQLTKVEREKIVKFILREGLAKLIGYIDVGVEDAEKNLDSD</sequence>
<proteinExistence type="predicted"/>
<reference evidence="2 4" key="4">
    <citation type="journal article" date="2009" name="BMC Genomics">
        <title>Comparative genomics of the emerging human pathogen Photorhabdus asymbiotica with the insect pathogen Photorhabdus luminescens.</title>
        <authorList>
            <person name="Wilkinson P."/>
            <person name="Waterfield N.R."/>
            <person name="Crossman L."/>
            <person name="Corton C."/>
            <person name="Sanchez-Contreras M."/>
            <person name="Vlisidou I."/>
            <person name="Barron A."/>
            <person name="Bignell A."/>
            <person name="Clark L."/>
            <person name="Ormond D."/>
            <person name="Mayho M."/>
            <person name="Bason N."/>
            <person name="Smith F."/>
            <person name="Simmonds M."/>
            <person name="Churcher C."/>
            <person name="Harris D."/>
            <person name="Thompson N.R."/>
            <person name="Quail M."/>
            <person name="Parkhill J."/>
            <person name="ffrench-Constant R.H."/>
        </authorList>
    </citation>
    <scope>NUCLEOTIDE SEQUENCE [LARGE SCALE GENOMIC DNA]</scope>
    <source>
        <strain evidence="4">ATCC 43949 / 3105-77</strain>
        <strain evidence="2">ATCC43949</strain>
    </source>
</reference>
<organism evidence="3">
    <name type="scientific">Photorhabdus asymbiotica subsp. asymbiotica (strain ATCC 43949 / 3105-77)</name>
    <name type="common">Xenorhabdus luminescens (strain 2)</name>
    <dbReference type="NCBI Taxonomy" id="553480"/>
    <lineage>
        <taxon>Bacteria</taxon>
        <taxon>Pseudomonadati</taxon>
        <taxon>Pseudomonadota</taxon>
        <taxon>Gammaproteobacteria</taxon>
        <taxon>Enterobacterales</taxon>
        <taxon>Morganellaceae</taxon>
        <taxon>Photorhabdus</taxon>
    </lineage>
</organism>
<reference evidence="3" key="1">
    <citation type="journal article" date="2008" name="Proc. Natl. Acad. Sci. U.S.A.">
        <title>Rapid virulence annotation (RVA): identification of virulence factors using a bacterial genome library and multiple invertebrate hosts.</title>
        <authorList>
            <person name="Waterfield N.R."/>
            <person name="Sanchez-Contreras M."/>
            <person name="Eleftherianos I."/>
            <person name="Dowling A."/>
            <person name="Wilkinson P."/>
            <person name="Parkhill J."/>
            <person name="Thomson N."/>
            <person name="Reynolds S.E."/>
            <person name="Bode H.B."/>
            <person name="Dorus S."/>
            <person name="Ffrench-Constant R.H."/>
        </authorList>
    </citation>
    <scope>NUCLEOTIDE SEQUENCE</scope>
    <source>
        <strain evidence="3">ATCC 43949</strain>
    </source>
</reference>
<evidence type="ECO:0000313" key="3">
    <source>
        <dbReference type="EMBL" id="CAR67018.1"/>
    </source>
</evidence>
<dbReference type="InterPro" id="IPR009061">
    <property type="entry name" value="DNA-bd_dom_put_sf"/>
</dbReference>